<dbReference type="EnsemblMetazoa" id="CapteT19226">
    <property type="protein sequence ID" value="CapteP19226"/>
    <property type="gene ID" value="CapteG19226"/>
</dbReference>
<name>R7V135_CAPTE</name>
<feature type="chain" id="PRO_5008788598" description="Ectonucleotide pyrophosphatase/phosphodiesterase family member 5" evidence="1">
    <location>
        <begin position="20"/>
        <end position="434"/>
    </location>
</feature>
<evidence type="ECO:0000313" key="4">
    <source>
        <dbReference type="Proteomes" id="UP000014760"/>
    </source>
</evidence>
<evidence type="ECO:0000256" key="1">
    <source>
        <dbReference type="SAM" id="SignalP"/>
    </source>
</evidence>
<evidence type="ECO:0000313" key="2">
    <source>
        <dbReference type="EMBL" id="ELU09416.1"/>
    </source>
</evidence>
<reference evidence="4" key="1">
    <citation type="submission" date="2012-12" db="EMBL/GenBank/DDBJ databases">
        <authorList>
            <person name="Hellsten U."/>
            <person name="Grimwood J."/>
            <person name="Chapman J.A."/>
            <person name="Shapiro H."/>
            <person name="Aerts A."/>
            <person name="Otillar R.P."/>
            <person name="Terry A.Y."/>
            <person name="Boore J.L."/>
            <person name="Simakov O."/>
            <person name="Marletaz F."/>
            <person name="Cho S.-J."/>
            <person name="Edsinger-Gonzales E."/>
            <person name="Havlak P."/>
            <person name="Kuo D.-H."/>
            <person name="Larsson T."/>
            <person name="Lv J."/>
            <person name="Arendt D."/>
            <person name="Savage R."/>
            <person name="Osoegawa K."/>
            <person name="de Jong P."/>
            <person name="Lindberg D.R."/>
            <person name="Seaver E.C."/>
            <person name="Weisblat D.A."/>
            <person name="Putnam N.H."/>
            <person name="Grigoriev I.V."/>
            <person name="Rokhsar D.S."/>
        </authorList>
    </citation>
    <scope>NUCLEOTIDE SEQUENCE</scope>
    <source>
        <strain evidence="4">I ESC-2004</strain>
    </source>
</reference>
<keyword evidence="1" id="KW-0732">Signal</keyword>
<feature type="signal peptide" evidence="1">
    <location>
        <begin position="1"/>
        <end position="19"/>
    </location>
</feature>
<dbReference type="OMA" id="IPVEWHY"/>
<dbReference type="Gene3D" id="3.30.1360.180">
    <property type="match status" value="1"/>
</dbReference>
<gene>
    <name evidence="2" type="ORF">CAPTEDRAFT_19226</name>
</gene>
<dbReference type="GO" id="GO:0016787">
    <property type="term" value="F:hydrolase activity"/>
    <property type="evidence" value="ECO:0007669"/>
    <property type="project" value="UniProtKB-ARBA"/>
</dbReference>
<protein>
    <recommendedName>
        <fullName evidence="5">Ectonucleotide pyrophosphatase/phosphodiesterase family member 5</fullName>
    </recommendedName>
</protein>
<dbReference type="Proteomes" id="UP000014760">
    <property type="component" value="Unassembled WGS sequence"/>
</dbReference>
<sequence length="434" mass="49401">MTTASSVLVFLFISSSGAASTLKPVQVPYTRRLLLVSMDGFRWDYLEKMAPLPNFEKLARHGTRAEYINNTFMTSTFPTHYSIATGLYEESHGVVGNYMYDSLLNDTFEPGQNEGKWWRDGEPIWITTTKQRRKTGCVFFPGTEVKLQGLRPALWLPYEMHMPFRQRVDKIVDWFANEDIQFGTLYFHEPDESGHQFGPDSPEVERMVHEMDDILGYLLERMAAHGLDRSVNLIVTSDHGMTSKDMDKVVEIPRLVNMSLVENFVDNECVCHVFPAPGAEDAVFRALNGSGQPGMTTYRKEDMPDHWHYKNHRRIPPIILVMDEGWTCTLNKSGPWVNRKGNHGYDNRLMTMKPIFLAQGPDIRQARLPPFRSVDIYPLMCELLGVTPAPNNGSLRIAGRMLREPPAYSQGGSEARASLLLLCVFITYHSVSRS</sequence>
<dbReference type="Pfam" id="PF01663">
    <property type="entry name" value="Phosphodiest"/>
    <property type="match status" value="1"/>
</dbReference>
<evidence type="ECO:0008006" key="5">
    <source>
        <dbReference type="Google" id="ProtNLM"/>
    </source>
</evidence>
<dbReference type="Gene3D" id="3.40.720.10">
    <property type="entry name" value="Alkaline Phosphatase, subunit A"/>
    <property type="match status" value="1"/>
</dbReference>
<organism evidence="2">
    <name type="scientific">Capitella teleta</name>
    <name type="common">Polychaete worm</name>
    <dbReference type="NCBI Taxonomy" id="283909"/>
    <lineage>
        <taxon>Eukaryota</taxon>
        <taxon>Metazoa</taxon>
        <taxon>Spiralia</taxon>
        <taxon>Lophotrochozoa</taxon>
        <taxon>Annelida</taxon>
        <taxon>Polychaeta</taxon>
        <taxon>Sedentaria</taxon>
        <taxon>Scolecida</taxon>
        <taxon>Capitellidae</taxon>
        <taxon>Capitella</taxon>
    </lineage>
</organism>
<dbReference type="SUPFAM" id="SSF53649">
    <property type="entry name" value="Alkaline phosphatase-like"/>
    <property type="match status" value="1"/>
</dbReference>
<keyword evidence="4" id="KW-1185">Reference proteome</keyword>
<reference evidence="3" key="3">
    <citation type="submission" date="2015-06" db="UniProtKB">
        <authorList>
            <consortium name="EnsemblMetazoa"/>
        </authorList>
    </citation>
    <scope>IDENTIFICATION</scope>
</reference>
<dbReference type="EMBL" id="KB298218">
    <property type="protein sequence ID" value="ELU09416.1"/>
    <property type="molecule type" value="Genomic_DNA"/>
</dbReference>
<proteinExistence type="predicted"/>
<dbReference type="HOGENOM" id="CLU_017594_1_2_1"/>
<dbReference type="OrthoDB" id="415411at2759"/>
<dbReference type="STRING" id="283909.R7V135"/>
<dbReference type="EMBL" id="AMQN01006379">
    <property type="status" value="NOT_ANNOTATED_CDS"/>
    <property type="molecule type" value="Genomic_DNA"/>
</dbReference>
<dbReference type="InterPro" id="IPR017850">
    <property type="entry name" value="Alkaline_phosphatase_core_sf"/>
</dbReference>
<accession>R7V135</accession>
<dbReference type="CDD" id="cd16018">
    <property type="entry name" value="Enpp"/>
    <property type="match status" value="1"/>
</dbReference>
<dbReference type="AlphaFoldDB" id="R7V135"/>
<dbReference type="PANTHER" id="PTHR10151:SF120">
    <property type="entry name" value="BIS(5'-ADENOSYL)-TRIPHOSPHATASE"/>
    <property type="match status" value="1"/>
</dbReference>
<dbReference type="InterPro" id="IPR002591">
    <property type="entry name" value="Phosphodiest/P_Trfase"/>
</dbReference>
<evidence type="ECO:0000313" key="3">
    <source>
        <dbReference type="EnsemblMetazoa" id="CapteP19226"/>
    </source>
</evidence>
<dbReference type="PANTHER" id="PTHR10151">
    <property type="entry name" value="ECTONUCLEOTIDE PYROPHOSPHATASE/PHOSPHODIESTERASE"/>
    <property type="match status" value="1"/>
</dbReference>
<reference evidence="2 4" key="2">
    <citation type="journal article" date="2013" name="Nature">
        <title>Insights into bilaterian evolution from three spiralian genomes.</title>
        <authorList>
            <person name="Simakov O."/>
            <person name="Marletaz F."/>
            <person name="Cho S.J."/>
            <person name="Edsinger-Gonzales E."/>
            <person name="Havlak P."/>
            <person name="Hellsten U."/>
            <person name="Kuo D.H."/>
            <person name="Larsson T."/>
            <person name="Lv J."/>
            <person name="Arendt D."/>
            <person name="Savage R."/>
            <person name="Osoegawa K."/>
            <person name="de Jong P."/>
            <person name="Grimwood J."/>
            <person name="Chapman J.A."/>
            <person name="Shapiro H."/>
            <person name="Aerts A."/>
            <person name="Otillar R.P."/>
            <person name="Terry A.Y."/>
            <person name="Boore J.L."/>
            <person name="Grigoriev I.V."/>
            <person name="Lindberg D.R."/>
            <person name="Seaver E.C."/>
            <person name="Weisblat D.A."/>
            <person name="Putnam N.H."/>
            <person name="Rokhsar D.S."/>
        </authorList>
    </citation>
    <scope>NUCLEOTIDE SEQUENCE</scope>
    <source>
        <strain evidence="2 4">I ESC-2004</strain>
    </source>
</reference>